<keyword evidence="6" id="KW-1185">Reference proteome</keyword>
<keyword evidence="1" id="KW-0805">Transcription regulation</keyword>
<keyword evidence="3" id="KW-0804">Transcription</keyword>
<dbReference type="EMBL" id="JAEQMG010000068">
    <property type="protein sequence ID" value="MBK6088605.1"/>
    <property type="molecule type" value="Genomic_DNA"/>
</dbReference>
<dbReference type="InterPro" id="IPR012318">
    <property type="entry name" value="HTH_CRP"/>
</dbReference>
<dbReference type="PROSITE" id="PS51063">
    <property type="entry name" value="HTH_CRP_2"/>
    <property type="match status" value="1"/>
</dbReference>
<reference evidence="5" key="1">
    <citation type="submission" date="2021-01" db="EMBL/GenBank/DDBJ databases">
        <title>Genome public.</title>
        <authorList>
            <person name="Liu C."/>
            <person name="Sun Q."/>
        </authorList>
    </citation>
    <scope>NUCLEOTIDE SEQUENCE</scope>
    <source>
        <strain evidence="5">M6</strain>
    </source>
</reference>
<dbReference type="AlphaFoldDB" id="A0A934TZU1"/>
<evidence type="ECO:0000313" key="6">
    <source>
        <dbReference type="Proteomes" id="UP000633365"/>
    </source>
</evidence>
<evidence type="ECO:0000313" key="5">
    <source>
        <dbReference type="EMBL" id="MBK6088605.1"/>
    </source>
</evidence>
<dbReference type="GO" id="GO:0006355">
    <property type="term" value="P:regulation of DNA-templated transcription"/>
    <property type="evidence" value="ECO:0007669"/>
    <property type="project" value="InterPro"/>
</dbReference>
<dbReference type="RefSeq" id="WP_201427497.1">
    <property type="nucleotide sequence ID" value="NZ_JAEQMG010000068.1"/>
</dbReference>
<organism evidence="5 6">
    <name type="scientific">Ruminococcus difficilis</name>
    <dbReference type="NCBI Taxonomy" id="2763069"/>
    <lineage>
        <taxon>Bacteria</taxon>
        <taxon>Bacillati</taxon>
        <taxon>Bacillota</taxon>
        <taxon>Clostridia</taxon>
        <taxon>Eubacteriales</taxon>
        <taxon>Oscillospiraceae</taxon>
        <taxon>Ruminococcus</taxon>
    </lineage>
</organism>
<dbReference type="InterPro" id="IPR014710">
    <property type="entry name" value="RmlC-like_jellyroll"/>
</dbReference>
<dbReference type="InterPro" id="IPR036390">
    <property type="entry name" value="WH_DNA-bd_sf"/>
</dbReference>
<dbReference type="Proteomes" id="UP000633365">
    <property type="component" value="Unassembled WGS sequence"/>
</dbReference>
<dbReference type="SMART" id="SM00419">
    <property type="entry name" value="HTH_CRP"/>
    <property type="match status" value="1"/>
</dbReference>
<evidence type="ECO:0000259" key="4">
    <source>
        <dbReference type="PROSITE" id="PS51063"/>
    </source>
</evidence>
<proteinExistence type="predicted"/>
<gene>
    <name evidence="5" type="ORF">JKK62_08060</name>
</gene>
<evidence type="ECO:0000256" key="2">
    <source>
        <dbReference type="ARBA" id="ARBA00023125"/>
    </source>
</evidence>
<name>A0A934TZU1_9FIRM</name>
<comment type="caution">
    <text evidence="5">The sequence shown here is derived from an EMBL/GenBank/DDBJ whole genome shotgun (WGS) entry which is preliminary data.</text>
</comment>
<evidence type="ECO:0000256" key="1">
    <source>
        <dbReference type="ARBA" id="ARBA00023015"/>
    </source>
</evidence>
<dbReference type="SUPFAM" id="SSF46785">
    <property type="entry name" value="Winged helix' DNA-binding domain"/>
    <property type="match status" value="1"/>
</dbReference>
<dbReference type="Pfam" id="PF13545">
    <property type="entry name" value="HTH_Crp_2"/>
    <property type="match status" value="1"/>
</dbReference>
<dbReference type="InterPro" id="IPR018490">
    <property type="entry name" value="cNMP-bd_dom_sf"/>
</dbReference>
<protein>
    <submittedName>
        <fullName evidence="5">Crp/Fnr family transcriptional regulator</fullName>
    </submittedName>
</protein>
<accession>A0A934TZU1</accession>
<evidence type="ECO:0000256" key="3">
    <source>
        <dbReference type="ARBA" id="ARBA00023163"/>
    </source>
</evidence>
<sequence>MERYLDHFREEHIEILQSKVLFRGMNRDEIRSFIVHANPVYVELYEGQRIRLDREFSHMIGLVITGVTHIYSVGYDGTRTLLRSLGDGETSGLLCSMLDYQNSLVEFVASSDAEMIMFTPDSIRVQELGDVQVQHKILVNLIAGQKNLYYEMTQHLACLSKRTVRDKVMRFLYYYAERVRCYEFTVPFSREELADYLAVDRASLSRTLGELKKEGVIDFNRSRFRILSTRLFKY</sequence>
<dbReference type="GO" id="GO:0003677">
    <property type="term" value="F:DNA binding"/>
    <property type="evidence" value="ECO:0007669"/>
    <property type="project" value="UniProtKB-KW"/>
</dbReference>
<feature type="domain" description="HTH crp-type" evidence="4">
    <location>
        <begin position="162"/>
        <end position="230"/>
    </location>
</feature>
<keyword evidence="2" id="KW-0238">DNA-binding</keyword>
<dbReference type="SUPFAM" id="SSF51206">
    <property type="entry name" value="cAMP-binding domain-like"/>
    <property type="match status" value="1"/>
</dbReference>
<dbReference type="Gene3D" id="2.60.120.10">
    <property type="entry name" value="Jelly Rolls"/>
    <property type="match status" value="1"/>
</dbReference>